<dbReference type="InterPro" id="IPR007849">
    <property type="entry name" value="ATP10"/>
</dbReference>
<reference evidence="2 3" key="1">
    <citation type="journal article" date="2013" name="BMC Genomics">
        <title>The genome and transcriptome of the pine saprophyte Ophiostoma piceae, and a comparison with the bark beetle-associated pine pathogen Grosmannia clavigera.</title>
        <authorList>
            <person name="Haridas S."/>
            <person name="Wang Y."/>
            <person name="Lim L."/>
            <person name="Massoumi Alamouti S."/>
            <person name="Jackman S."/>
            <person name="Docking R."/>
            <person name="Robertson G."/>
            <person name="Birol I."/>
            <person name="Bohlmann J."/>
            <person name="Breuil C."/>
        </authorList>
    </citation>
    <scope>NUCLEOTIDE SEQUENCE [LARGE SCALE GENOMIC DNA]</scope>
    <source>
        <strain evidence="2 3">UAMH 11346</strain>
    </source>
</reference>
<gene>
    <name evidence="2" type="ORF">F503_06410</name>
</gene>
<proteinExistence type="predicted"/>
<feature type="compositionally biased region" description="Low complexity" evidence="1">
    <location>
        <begin position="24"/>
        <end position="41"/>
    </location>
</feature>
<dbReference type="GO" id="GO:0005743">
    <property type="term" value="C:mitochondrial inner membrane"/>
    <property type="evidence" value="ECO:0007669"/>
    <property type="project" value="TreeGrafter"/>
</dbReference>
<dbReference type="STRING" id="1262450.S3BR57"/>
<dbReference type="Pfam" id="PF05176">
    <property type="entry name" value="ATP-synt_10"/>
    <property type="match status" value="1"/>
</dbReference>
<dbReference type="eggNOG" id="KOG4614">
    <property type="taxonomic scope" value="Eukaryota"/>
</dbReference>
<dbReference type="PANTHER" id="PTHR28106">
    <property type="entry name" value="MITOCHONDRIAL ATPASE COMPLEX SUBUNIT ATP10"/>
    <property type="match status" value="1"/>
</dbReference>
<evidence type="ECO:0000256" key="1">
    <source>
        <dbReference type="SAM" id="MobiDB-lite"/>
    </source>
</evidence>
<dbReference type="HOGENOM" id="CLU_047290_1_0_1"/>
<keyword evidence="3" id="KW-1185">Reference proteome</keyword>
<dbReference type="EMBL" id="KE148165">
    <property type="protein sequence ID" value="EPE03704.1"/>
    <property type="molecule type" value="Genomic_DNA"/>
</dbReference>
<dbReference type="Proteomes" id="UP000016923">
    <property type="component" value="Unassembled WGS sequence"/>
</dbReference>
<dbReference type="GO" id="GO:0033615">
    <property type="term" value="P:mitochondrial proton-transporting ATP synthase complex assembly"/>
    <property type="evidence" value="ECO:0007669"/>
    <property type="project" value="TreeGrafter"/>
</dbReference>
<evidence type="ECO:0000313" key="3">
    <source>
        <dbReference type="Proteomes" id="UP000016923"/>
    </source>
</evidence>
<evidence type="ECO:0000313" key="2">
    <source>
        <dbReference type="EMBL" id="EPE03704.1"/>
    </source>
</evidence>
<dbReference type="PANTHER" id="PTHR28106:SF1">
    <property type="entry name" value="MITOCHONDRIAL ATPASE COMPLEX SUBUNIT ATP10"/>
    <property type="match status" value="1"/>
</dbReference>
<feature type="region of interest" description="Disordered" evidence="1">
    <location>
        <begin position="22"/>
        <end position="135"/>
    </location>
</feature>
<protein>
    <submittedName>
        <fullName evidence="2">F1f0 atp synthase assembly protein</fullName>
    </submittedName>
</protein>
<name>S3BR57_OPHP1</name>
<dbReference type="OMA" id="YFPNFHG"/>
<accession>S3BR57</accession>
<dbReference type="OrthoDB" id="17089at2759"/>
<dbReference type="VEuPathDB" id="FungiDB:F503_06410"/>
<organism evidence="2 3">
    <name type="scientific">Ophiostoma piceae (strain UAMH 11346)</name>
    <name type="common">Sap stain fungus</name>
    <dbReference type="NCBI Taxonomy" id="1262450"/>
    <lineage>
        <taxon>Eukaryota</taxon>
        <taxon>Fungi</taxon>
        <taxon>Dikarya</taxon>
        <taxon>Ascomycota</taxon>
        <taxon>Pezizomycotina</taxon>
        <taxon>Sordariomycetes</taxon>
        <taxon>Sordariomycetidae</taxon>
        <taxon>Ophiostomatales</taxon>
        <taxon>Ophiostomataceae</taxon>
        <taxon>Ophiostoma</taxon>
    </lineage>
</organism>
<dbReference type="AlphaFoldDB" id="S3BR57"/>
<feature type="compositionally biased region" description="Pro residues" evidence="1">
    <location>
        <begin position="65"/>
        <end position="76"/>
    </location>
</feature>
<sequence>MATQRISLAALSRRRAAVIGARWASPSSSSPFFTSQAASTAPESCNVCQWRGFSASPRARRDSKPPAPQPPSPVEPEAPTGATESILAPATPQAPPSPLANAPRSYGKRVDEFTPTPLSRPIGMPEPPLPGENSGIDLRSIKEKRDDFVNYDKHLVRRQELKATIAKPYFRDWSNLNFNKGKTFIAPPRLFRGDVSLFFPNLVGQRIMSADKALASSELSDTTPMIEQQAATIVAVFSSLWAENQIRSFVSAETNPALAEVLDANQGAVGKAQLMQINVEENSMRAWLVRRFSGSMKKRINERDWENYMLVRRGISDSIRENIGLLNSKVGYVYLVDRHCRIRWAGSGPSEPEERQSLAKGVQRLLAEAKNEVW</sequence>